<dbReference type="OrthoDB" id="654191at2759"/>
<evidence type="ECO:0000256" key="3">
    <source>
        <dbReference type="PROSITE-ProRule" id="PRU00024"/>
    </source>
</evidence>
<name>A0A9Q1HZY5_CONCO</name>
<dbReference type="SMART" id="SM00336">
    <property type="entry name" value="BBOX"/>
    <property type="match status" value="1"/>
</dbReference>
<organism evidence="5 6">
    <name type="scientific">Conger conger</name>
    <name type="common">Conger eel</name>
    <name type="synonym">Muraena conger</name>
    <dbReference type="NCBI Taxonomy" id="82655"/>
    <lineage>
        <taxon>Eukaryota</taxon>
        <taxon>Metazoa</taxon>
        <taxon>Chordata</taxon>
        <taxon>Craniata</taxon>
        <taxon>Vertebrata</taxon>
        <taxon>Euteleostomi</taxon>
        <taxon>Actinopterygii</taxon>
        <taxon>Neopterygii</taxon>
        <taxon>Teleostei</taxon>
        <taxon>Anguilliformes</taxon>
        <taxon>Congridae</taxon>
        <taxon>Conger</taxon>
    </lineage>
</organism>
<keyword evidence="1 3" id="KW-0863">Zinc-finger</keyword>
<dbReference type="InterPro" id="IPR050143">
    <property type="entry name" value="TRIM/RBCC"/>
</dbReference>
<protein>
    <recommendedName>
        <fullName evidence="4">B box-type domain-containing protein</fullName>
    </recommendedName>
</protein>
<proteinExistence type="predicted"/>
<reference evidence="5" key="1">
    <citation type="journal article" date="2023" name="Science">
        <title>Genome structures resolve the early diversification of teleost fishes.</title>
        <authorList>
            <person name="Parey E."/>
            <person name="Louis A."/>
            <person name="Montfort J."/>
            <person name="Bouchez O."/>
            <person name="Roques C."/>
            <person name="Iampietro C."/>
            <person name="Lluch J."/>
            <person name="Castinel A."/>
            <person name="Donnadieu C."/>
            <person name="Desvignes T."/>
            <person name="Floi Bucao C."/>
            <person name="Jouanno E."/>
            <person name="Wen M."/>
            <person name="Mejri S."/>
            <person name="Dirks R."/>
            <person name="Jansen H."/>
            <person name="Henkel C."/>
            <person name="Chen W.J."/>
            <person name="Zahm M."/>
            <person name="Cabau C."/>
            <person name="Klopp C."/>
            <person name="Thompson A.W."/>
            <person name="Robinson-Rechavi M."/>
            <person name="Braasch I."/>
            <person name="Lecointre G."/>
            <person name="Bobe J."/>
            <person name="Postlethwait J.H."/>
            <person name="Berthelot C."/>
            <person name="Roest Crollius H."/>
            <person name="Guiguen Y."/>
        </authorList>
    </citation>
    <scope>NUCLEOTIDE SEQUENCE</scope>
    <source>
        <strain evidence="5">Concon-B</strain>
    </source>
</reference>
<dbReference type="Pfam" id="PF00643">
    <property type="entry name" value="zf-B_box"/>
    <property type="match status" value="1"/>
</dbReference>
<dbReference type="CDD" id="cd19800">
    <property type="entry name" value="Bbox2_xNF7-like"/>
    <property type="match status" value="1"/>
</dbReference>
<accession>A0A9Q1HZY5</accession>
<dbReference type="Gene3D" id="2.60.120.920">
    <property type="match status" value="1"/>
</dbReference>
<evidence type="ECO:0000313" key="5">
    <source>
        <dbReference type="EMBL" id="KAJ8272055.1"/>
    </source>
</evidence>
<dbReference type="Proteomes" id="UP001152803">
    <property type="component" value="Unassembled WGS sequence"/>
</dbReference>
<evidence type="ECO:0000256" key="2">
    <source>
        <dbReference type="ARBA" id="ARBA00022833"/>
    </source>
</evidence>
<dbReference type="InterPro" id="IPR043136">
    <property type="entry name" value="B30.2/SPRY_sf"/>
</dbReference>
<dbReference type="EMBL" id="JAFJMO010000007">
    <property type="protein sequence ID" value="KAJ8272055.1"/>
    <property type="molecule type" value="Genomic_DNA"/>
</dbReference>
<dbReference type="InterPro" id="IPR000315">
    <property type="entry name" value="Znf_B-box"/>
</dbReference>
<keyword evidence="1 3" id="KW-0479">Metal-binding</keyword>
<dbReference type="PANTHER" id="PTHR24103">
    <property type="entry name" value="E3 UBIQUITIN-PROTEIN LIGASE TRIM"/>
    <property type="match status" value="1"/>
</dbReference>
<evidence type="ECO:0000259" key="4">
    <source>
        <dbReference type="PROSITE" id="PS50119"/>
    </source>
</evidence>
<dbReference type="Pfam" id="PF00622">
    <property type="entry name" value="SPRY"/>
    <property type="match status" value="1"/>
</dbReference>
<dbReference type="InterPro" id="IPR003877">
    <property type="entry name" value="SPRY_dom"/>
</dbReference>
<dbReference type="InterPro" id="IPR013320">
    <property type="entry name" value="ConA-like_dom_sf"/>
</dbReference>
<dbReference type="PROSITE" id="PS50119">
    <property type="entry name" value="ZF_BBOX"/>
    <property type="match status" value="1"/>
</dbReference>
<dbReference type="SUPFAM" id="SSF49899">
    <property type="entry name" value="Concanavalin A-like lectins/glucanases"/>
    <property type="match status" value="1"/>
</dbReference>
<evidence type="ECO:0000313" key="6">
    <source>
        <dbReference type="Proteomes" id="UP001152803"/>
    </source>
</evidence>
<dbReference type="SUPFAM" id="SSF57845">
    <property type="entry name" value="B-box zinc-binding domain"/>
    <property type="match status" value="1"/>
</dbReference>
<sequence>MTNESAISTVPLALVVHRTCKPNRLIRNLADRLRAQVYHRTCPEHQEKMKIFCQTDRQLICVVCRDGHTHRGHACVPISEAAAVSKGELGKALGFLSKDNGALAGLISEQDGEMRKIKEKSTRLKANISARFRELQNFLQKREQELQAEVVKEEKRALLPMQANQAAMTQRLNPRLEKESALLSGLDIDESDNFQQWWLDHGSPIVGELKNRASGTGEISGQHTVGEFRSEAEDLRVTPDTPCSLTLGPYESHLQLFVWKEMLKVVRPVPDCVTVEDNDDPVLKVSRDGLGVRHVDVRPSRMWAWGRDPQYSMSHTWSGEGFGAGQHYWEVTVGEKLHWSLGVEADPHGDRESVCRLNGRFGKHRVQTQREVPLDLGTQPRVVGTYLDCDRKRVEFYDADHVKLIASATYDTDKPLFAYFNPGFYLQGENADPLALRPY</sequence>
<dbReference type="AlphaFoldDB" id="A0A9Q1HZY5"/>
<keyword evidence="6" id="KW-1185">Reference proteome</keyword>
<feature type="domain" description="B box-type" evidence="4">
    <location>
        <begin position="42"/>
        <end position="78"/>
    </location>
</feature>
<evidence type="ECO:0000256" key="1">
    <source>
        <dbReference type="ARBA" id="ARBA00022771"/>
    </source>
</evidence>
<dbReference type="GO" id="GO:0008270">
    <property type="term" value="F:zinc ion binding"/>
    <property type="evidence" value="ECO:0007669"/>
    <property type="project" value="UniProtKB-KW"/>
</dbReference>
<dbReference type="Gene3D" id="3.30.160.60">
    <property type="entry name" value="Classic Zinc Finger"/>
    <property type="match status" value="1"/>
</dbReference>
<keyword evidence="2" id="KW-0862">Zinc</keyword>
<comment type="caution">
    <text evidence="5">The sequence shown here is derived from an EMBL/GenBank/DDBJ whole genome shotgun (WGS) entry which is preliminary data.</text>
</comment>
<gene>
    <name evidence="5" type="ORF">COCON_G00109140</name>
</gene>